<dbReference type="InterPro" id="IPR006683">
    <property type="entry name" value="Thioestr_dom"/>
</dbReference>
<accession>A0A9X1F3L3</accession>
<feature type="domain" description="Thioesterase" evidence="2">
    <location>
        <begin position="62"/>
        <end position="129"/>
    </location>
</feature>
<protein>
    <submittedName>
        <fullName evidence="3">PaaI family thioesterase</fullName>
    </submittedName>
</protein>
<dbReference type="RefSeq" id="WP_218404747.1">
    <property type="nucleotide sequence ID" value="NZ_JAGSPC010000001.1"/>
</dbReference>
<sequence>MTSPLPPFDPSEASKFFFKHGHTGWLGLKYSAHADNWVELELPWREDLLGEADRAVLASGPIISLMDMASGMSIWQTKGTFTPIATLDLRVDYQRPARECSAVWGRVECYRITRSAAFVRGIAHDGDRADPVAHVAGVFMTIDKDPRQGKVPDASASGSEAGTGDE</sequence>
<proteinExistence type="predicted"/>
<organism evidence="3 4">
    <name type="scientific">Erythrobacter crassostreae</name>
    <dbReference type="NCBI Taxonomy" id="2828328"/>
    <lineage>
        <taxon>Bacteria</taxon>
        <taxon>Pseudomonadati</taxon>
        <taxon>Pseudomonadota</taxon>
        <taxon>Alphaproteobacteria</taxon>
        <taxon>Sphingomonadales</taxon>
        <taxon>Erythrobacteraceae</taxon>
        <taxon>Erythrobacter/Porphyrobacter group</taxon>
        <taxon>Erythrobacter</taxon>
    </lineage>
</organism>
<evidence type="ECO:0000313" key="4">
    <source>
        <dbReference type="Proteomes" id="UP001138681"/>
    </source>
</evidence>
<dbReference type="EMBL" id="JAGSPC010000001">
    <property type="protein sequence ID" value="MBV7259529.1"/>
    <property type="molecule type" value="Genomic_DNA"/>
</dbReference>
<reference evidence="3" key="1">
    <citation type="submission" date="2021-04" db="EMBL/GenBank/DDBJ databases">
        <authorList>
            <person name="Pira H."/>
            <person name="Risdian C."/>
            <person name="Wink J."/>
        </authorList>
    </citation>
    <scope>NUCLEOTIDE SEQUENCE</scope>
    <source>
        <strain evidence="3">WH158</strain>
    </source>
</reference>
<gene>
    <name evidence="3" type="ORF">KCG46_08080</name>
</gene>
<dbReference type="CDD" id="cd03443">
    <property type="entry name" value="PaaI_thioesterase"/>
    <property type="match status" value="1"/>
</dbReference>
<comment type="caution">
    <text evidence="3">The sequence shown here is derived from an EMBL/GenBank/DDBJ whole genome shotgun (WGS) entry which is preliminary data.</text>
</comment>
<dbReference type="AlphaFoldDB" id="A0A9X1F3L3"/>
<dbReference type="Proteomes" id="UP001138681">
    <property type="component" value="Unassembled WGS sequence"/>
</dbReference>
<dbReference type="GO" id="GO:0016790">
    <property type="term" value="F:thiolester hydrolase activity"/>
    <property type="evidence" value="ECO:0007669"/>
    <property type="project" value="UniProtKB-ARBA"/>
</dbReference>
<dbReference type="Pfam" id="PF03061">
    <property type="entry name" value="4HBT"/>
    <property type="match status" value="1"/>
</dbReference>
<evidence type="ECO:0000259" key="2">
    <source>
        <dbReference type="Pfam" id="PF03061"/>
    </source>
</evidence>
<evidence type="ECO:0000313" key="3">
    <source>
        <dbReference type="EMBL" id="MBV7259529.1"/>
    </source>
</evidence>
<feature type="region of interest" description="Disordered" evidence="1">
    <location>
        <begin position="145"/>
        <end position="166"/>
    </location>
</feature>
<keyword evidence="4" id="KW-1185">Reference proteome</keyword>
<name>A0A9X1F3L3_9SPHN</name>
<evidence type="ECO:0000256" key="1">
    <source>
        <dbReference type="SAM" id="MobiDB-lite"/>
    </source>
</evidence>